<feature type="compositionally biased region" description="Low complexity" evidence="1">
    <location>
        <begin position="388"/>
        <end position="406"/>
    </location>
</feature>
<feature type="region of interest" description="Disordered" evidence="1">
    <location>
        <begin position="1"/>
        <end position="131"/>
    </location>
</feature>
<name>A0A1X6PJ44_PORUM</name>
<evidence type="ECO:0000313" key="2">
    <source>
        <dbReference type="EMBL" id="OSX80835.1"/>
    </source>
</evidence>
<feature type="compositionally biased region" description="Low complexity" evidence="1">
    <location>
        <begin position="77"/>
        <end position="96"/>
    </location>
</feature>
<feature type="compositionally biased region" description="Low complexity" evidence="1">
    <location>
        <begin position="322"/>
        <end position="334"/>
    </location>
</feature>
<protein>
    <submittedName>
        <fullName evidence="2">Uncharacterized protein</fullName>
    </submittedName>
</protein>
<gene>
    <name evidence="2" type="ORF">BU14_0031s0008</name>
</gene>
<reference evidence="2 3" key="1">
    <citation type="submission" date="2017-03" db="EMBL/GenBank/DDBJ databases">
        <title>WGS assembly of Porphyra umbilicalis.</title>
        <authorList>
            <person name="Brawley S.H."/>
            <person name="Blouin N.A."/>
            <person name="Ficko-Blean E."/>
            <person name="Wheeler G.L."/>
            <person name="Lohr M."/>
            <person name="Goodson H.V."/>
            <person name="Jenkins J.W."/>
            <person name="Blaby-Haas C.E."/>
            <person name="Helliwell K.E."/>
            <person name="Chan C."/>
            <person name="Marriage T."/>
            <person name="Bhattacharya D."/>
            <person name="Klein A.S."/>
            <person name="Badis Y."/>
            <person name="Brodie J."/>
            <person name="Cao Y."/>
            <person name="Collen J."/>
            <person name="Dittami S.M."/>
            <person name="Gachon C.M."/>
            <person name="Green B.R."/>
            <person name="Karpowicz S."/>
            <person name="Kim J.W."/>
            <person name="Kudahl U."/>
            <person name="Lin S."/>
            <person name="Michel G."/>
            <person name="Mittag M."/>
            <person name="Olson B.J."/>
            <person name="Pangilinan J."/>
            <person name="Peng Y."/>
            <person name="Qiu H."/>
            <person name="Shu S."/>
            <person name="Singer J.T."/>
            <person name="Smith A.G."/>
            <person name="Sprecher B.N."/>
            <person name="Wagner V."/>
            <person name="Wang W."/>
            <person name="Wang Z.-Y."/>
            <person name="Yan J."/>
            <person name="Yarish C."/>
            <person name="Zoeuner-Riek S."/>
            <person name="Zhuang Y."/>
            <person name="Zou Y."/>
            <person name="Lindquist E.A."/>
            <person name="Grimwood J."/>
            <person name="Barry K."/>
            <person name="Rokhsar D.S."/>
            <person name="Schmutz J."/>
            <person name="Stiller J.W."/>
            <person name="Grossman A.R."/>
            <person name="Prochnik S.E."/>
        </authorList>
    </citation>
    <scope>NUCLEOTIDE SEQUENCE [LARGE SCALE GENOMIC DNA]</scope>
    <source>
        <strain evidence="2">4086291</strain>
    </source>
</reference>
<proteinExistence type="predicted"/>
<feature type="compositionally biased region" description="Low complexity" evidence="1">
    <location>
        <begin position="59"/>
        <end position="68"/>
    </location>
</feature>
<feature type="region of interest" description="Disordered" evidence="1">
    <location>
        <begin position="185"/>
        <end position="265"/>
    </location>
</feature>
<dbReference type="AlphaFoldDB" id="A0A1X6PJ44"/>
<feature type="region of interest" description="Disordered" evidence="1">
    <location>
        <begin position="384"/>
        <end position="419"/>
    </location>
</feature>
<sequence length="419" mass="41256">MTSAGTGPCDSPLMKKVSCSGGGPTTASHEGGTVTAVLAAAKTSSSPATAESDSDSVTDDSSPSLAQPLPLPLRRGVVPATAATRLRRTPTTSPVPKARPYGTHDTLPGRTSAPLEWSPKDPAAPPSSAAIDVPAVTRPTASDPPAVSVTATSTYAATGRVVEVGNTIGAAVRVQRYRPVPTLTAVSPAADTSGWRPPDATDASPQPLSAESSATADDEAPPECPPAASSSNAGGVTATHVAGGRASSLRVNSAARDRTAATPADTVGMRIHECVAAVRHEGAPPGAPSRVPGGRHLRIDEGAGAAAAAETPSAVNEAGPQSAESADVSANAAATPDEESVEDSDVGLWAAEAARPSPPSARGGTAAILGVALTTNRSMTAAGVIPNAPARSATDASASTSSSSRRGGPRGAACMMCGS</sequence>
<evidence type="ECO:0000313" key="3">
    <source>
        <dbReference type="Proteomes" id="UP000218209"/>
    </source>
</evidence>
<accession>A0A1X6PJ44</accession>
<feature type="compositionally biased region" description="Acidic residues" evidence="1">
    <location>
        <begin position="336"/>
        <end position="345"/>
    </location>
</feature>
<organism evidence="2 3">
    <name type="scientific">Porphyra umbilicalis</name>
    <name type="common">Purple laver</name>
    <name type="synonym">Red alga</name>
    <dbReference type="NCBI Taxonomy" id="2786"/>
    <lineage>
        <taxon>Eukaryota</taxon>
        <taxon>Rhodophyta</taxon>
        <taxon>Bangiophyceae</taxon>
        <taxon>Bangiales</taxon>
        <taxon>Bangiaceae</taxon>
        <taxon>Porphyra</taxon>
    </lineage>
</organism>
<feature type="compositionally biased region" description="Low complexity" evidence="1">
    <location>
        <begin position="233"/>
        <end position="246"/>
    </location>
</feature>
<keyword evidence="3" id="KW-1185">Reference proteome</keyword>
<evidence type="ECO:0000256" key="1">
    <source>
        <dbReference type="SAM" id="MobiDB-lite"/>
    </source>
</evidence>
<dbReference type="Proteomes" id="UP000218209">
    <property type="component" value="Unassembled WGS sequence"/>
</dbReference>
<dbReference type="EMBL" id="KV918767">
    <property type="protein sequence ID" value="OSX80835.1"/>
    <property type="molecule type" value="Genomic_DNA"/>
</dbReference>
<feature type="compositionally biased region" description="Low complexity" evidence="1">
    <location>
        <begin position="39"/>
        <end position="51"/>
    </location>
</feature>
<feature type="region of interest" description="Disordered" evidence="1">
    <location>
        <begin position="303"/>
        <end position="345"/>
    </location>
</feature>